<evidence type="ECO:0000256" key="1">
    <source>
        <dbReference type="SAM" id="MobiDB-lite"/>
    </source>
</evidence>
<feature type="region of interest" description="Disordered" evidence="1">
    <location>
        <begin position="1"/>
        <end position="26"/>
    </location>
</feature>
<evidence type="ECO:0000313" key="3">
    <source>
        <dbReference type="Proteomes" id="UP000323664"/>
    </source>
</evidence>
<evidence type="ECO:0000313" key="2">
    <source>
        <dbReference type="EMBL" id="KAA8787849.1"/>
    </source>
</evidence>
<organism evidence="2 3">
    <name type="scientific">Paenibacillus amylolyticus</name>
    <dbReference type="NCBI Taxonomy" id="1451"/>
    <lineage>
        <taxon>Bacteria</taxon>
        <taxon>Bacillati</taxon>
        <taxon>Bacillota</taxon>
        <taxon>Bacilli</taxon>
        <taxon>Bacillales</taxon>
        <taxon>Paenibacillaceae</taxon>
        <taxon>Paenibacillus</taxon>
    </lineage>
</organism>
<dbReference type="AlphaFoldDB" id="A0A5M9X227"/>
<sequence length="112" mass="12965">MGRKQSTGVSTNTVMRASTTKQRADQLHRYKDNRERRLAERRRANTVYGALTYGCSNCANTIRVQEEMGDRKILCSKCNQGFFTQLKKDDRNNLARPEDFKTKGKSRSTKKR</sequence>
<protein>
    <submittedName>
        <fullName evidence="2">Uncharacterized protein</fullName>
    </submittedName>
</protein>
<feature type="compositionally biased region" description="Polar residues" evidence="1">
    <location>
        <begin position="1"/>
        <end position="21"/>
    </location>
</feature>
<reference evidence="2 3" key="1">
    <citation type="journal article" date="2019" name="J. Ind. Microbiol. Biotechnol.">
        <title>Paenibacillus amylolyticus 27C64 has a diverse set of carbohydrate-active enzymes and complete pectin deconstruction system.</title>
        <authorList>
            <person name="Keggi C."/>
            <person name="Doran-Peterson J."/>
        </authorList>
    </citation>
    <scope>NUCLEOTIDE SEQUENCE [LARGE SCALE GENOMIC DNA]</scope>
    <source>
        <strain evidence="2 3">27C64</strain>
    </source>
</reference>
<gene>
    <name evidence="2" type="ORF">EC604_28920</name>
</gene>
<dbReference type="EMBL" id="RIAS01000034">
    <property type="protein sequence ID" value="KAA8787849.1"/>
    <property type="molecule type" value="Genomic_DNA"/>
</dbReference>
<dbReference type="Proteomes" id="UP000323664">
    <property type="component" value="Unassembled WGS sequence"/>
</dbReference>
<dbReference type="OrthoDB" id="3174166at2"/>
<dbReference type="RefSeq" id="WP_123067434.1">
    <property type="nucleotide sequence ID" value="NZ_RIAS01000034.1"/>
</dbReference>
<proteinExistence type="predicted"/>
<name>A0A5M9X227_PAEAM</name>
<feature type="compositionally biased region" description="Basic and acidic residues" evidence="1">
    <location>
        <begin position="89"/>
        <end position="102"/>
    </location>
</feature>
<feature type="compositionally biased region" description="Basic residues" evidence="1">
    <location>
        <begin position="103"/>
        <end position="112"/>
    </location>
</feature>
<comment type="caution">
    <text evidence="2">The sequence shown here is derived from an EMBL/GenBank/DDBJ whole genome shotgun (WGS) entry which is preliminary data.</text>
</comment>
<feature type="region of interest" description="Disordered" evidence="1">
    <location>
        <begin position="89"/>
        <end position="112"/>
    </location>
</feature>
<accession>A0A5M9X227</accession>